<evidence type="ECO:0000313" key="2">
    <source>
        <dbReference type="Proteomes" id="UP001417504"/>
    </source>
</evidence>
<accession>A0AAP0JAM9</accession>
<comment type="caution">
    <text evidence="1">The sequence shown here is derived from an EMBL/GenBank/DDBJ whole genome shotgun (WGS) entry which is preliminary data.</text>
</comment>
<organism evidence="1 2">
    <name type="scientific">Stephania japonica</name>
    <dbReference type="NCBI Taxonomy" id="461633"/>
    <lineage>
        <taxon>Eukaryota</taxon>
        <taxon>Viridiplantae</taxon>
        <taxon>Streptophyta</taxon>
        <taxon>Embryophyta</taxon>
        <taxon>Tracheophyta</taxon>
        <taxon>Spermatophyta</taxon>
        <taxon>Magnoliopsida</taxon>
        <taxon>Ranunculales</taxon>
        <taxon>Menispermaceae</taxon>
        <taxon>Menispermoideae</taxon>
        <taxon>Cissampelideae</taxon>
        <taxon>Stephania</taxon>
    </lineage>
</organism>
<dbReference type="EMBL" id="JBBNAE010000004">
    <property type="protein sequence ID" value="KAK9130574.1"/>
    <property type="molecule type" value="Genomic_DNA"/>
</dbReference>
<proteinExistence type="predicted"/>
<dbReference type="Proteomes" id="UP001417504">
    <property type="component" value="Unassembled WGS sequence"/>
</dbReference>
<reference evidence="1 2" key="1">
    <citation type="submission" date="2024-01" db="EMBL/GenBank/DDBJ databases">
        <title>Genome assemblies of Stephania.</title>
        <authorList>
            <person name="Yang L."/>
        </authorList>
    </citation>
    <scope>NUCLEOTIDE SEQUENCE [LARGE SCALE GENOMIC DNA]</scope>
    <source>
        <strain evidence="1">QJT</strain>
        <tissue evidence="1">Leaf</tissue>
    </source>
</reference>
<dbReference type="AlphaFoldDB" id="A0AAP0JAM9"/>
<evidence type="ECO:0008006" key="3">
    <source>
        <dbReference type="Google" id="ProtNLM"/>
    </source>
</evidence>
<keyword evidence="2" id="KW-1185">Reference proteome</keyword>
<evidence type="ECO:0000313" key="1">
    <source>
        <dbReference type="EMBL" id="KAK9130574.1"/>
    </source>
</evidence>
<sequence length="140" mass="15242">MGVLSPLNFSIMVSGRPRGKIDGERGLRQGDPLSPFLFIMITDVMGRTLDTAKKYNEIRGLEIGEDEIYITHLLFASANDDSLLKMTVVDHTKMGDWGLRASTPRSAGHSLDDHLICCPGLKKETPMEIGSPLSTVGGLV</sequence>
<gene>
    <name evidence="1" type="ORF">Sjap_011061</name>
</gene>
<name>A0AAP0JAM9_9MAGN</name>
<protein>
    <recommendedName>
        <fullName evidence="3">Reverse transcriptase domain-containing protein</fullName>
    </recommendedName>
</protein>